<dbReference type="RefSeq" id="WP_114442725.1">
    <property type="nucleotide sequence ID" value="NZ_QOZG01000018.1"/>
</dbReference>
<reference evidence="1 2" key="1">
    <citation type="submission" date="2018-07" db="EMBL/GenBank/DDBJ databases">
        <title>The draft genome of Phyllobacterium salinisoli.</title>
        <authorList>
            <person name="Liu L."/>
            <person name="Li L."/>
            <person name="Zhang X."/>
            <person name="Liang L."/>
        </authorList>
    </citation>
    <scope>NUCLEOTIDE SEQUENCE [LARGE SCALE GENOMIC DNA]</scope>
    <source>
        <strain evidence="1 2">LLAN61</strain>
    </source>
</reference>
<dbReference type="SUPFAM" id="SSF55729">
    <property type="entry name" value="Acyl-CoA N-acyltransferases (Nat)"/>
    <property type="match status" value="1"/>
</dbReference>
<dbReference type="GO" id="GO:0016740">
    <property type="term" value="F:transferase activity"/>
    <property type="evidence" value="ECO:0007669"/>
    <property type="project" value="UniProtKB-KW"/>
</dbReference>
<keyword evidence="1" id="KW-0808">Transferase</keyword>
<accession>A0A368JZQ4</accession>
<comment type="caution">
    <text evidence="1">The sequence shown here is derived from an EMBL/GenBank/DDBJ whole genome shotgun (WGS) entry which is preliminary data.</text>
</comment>
<organism evidence="1 2">
    <name type="scientific">Phyllobacterium salinisoli</name>
    <dbReference type="NCBI Taxonomy" id="1899321"/>
    <lineage>
        <taxon>Bacteria</taxon>
        <taxon>Pseudomonadati</taxon>
        <taxon>Pseudomonadota</taxon>
        <taxon>Alphaproteobacteria</taxon>
        <taxon>Hyphomicrobiales</taxon>
        <taxon>Phyllobacteriaceae</taxon>
        <taxon>Phyllobacterium</taxon>
    </lineage>
</organism>
<proteinExistence type="predicted"/>
<dbReference type="AlphaFoldDB" id="A0A368JZQ4"/>
<keyword evidence="2" id="KW-1185">Reference proteome</keyword>
<dbReference type="InterPro" id="IPR016181">
    <property type="entry name" value="Acyl_CoA_acyltransferase"/>
</dbReference>
<evidence type="ECO:0000313" key="1">
    <source>
        <dbReference type="EMBL" id="RCS21652.1"/>
    </source>
</evidence>
<dbReference type="InterPro" id="IPR007434">
    <property type="entry name" value="FemAB-like"/>
</dbReference>
<dbReference type="EMBL" id="QOZG01000018">
    <property type="protein sequence ID" value="RCS21652.1"/>
    <property type="molecule type" value="Genomic_DNA"/>
</dbReference>
<gene>
    <name evidence="1" type="ORF">DUT91_22605</name>
</gene>
<dbReference type="Proteomes" id="UP000253420">
    <property type="component" value="Unassembled WGS sequence"/>
</dbReference>
<name>A0A368JZQ4_9HYPH</name>
<dbReference type="Gene3D" id="3.40.630.30">
    <property type="match status" value="1"/>
</dbReference>
<evidence type="ECO:0000313" key="2">
    <source>
        <dbReference type="Proteomes" id="UP000253420"/>
    </source>
</evidence>
<protein>
    <submittedName>
        <fullName evidence="1">GNAT family N-acetyltransferase</fullName>
    </submittedName>
</protein>
<dbReference type="OrthoDB" id="3034222at2"/>
<dbReference type="Pfam" id="PF04339">
    <property type="entry name" value="FemAB_like"/>
    <property type="match status" value="1"/>
</dbReference>
<sequence>MLASLHDGQPRGVPVLVSRTGLAETRIAASIRDIGREAWDACFAGEVERYDYLLAVEEAGIEDFRWRYVAIVENGRVIAAMPAFVTNYRLETTVEEGGARWLIRRVRKYLPRFLILRLACLGSPCTETGAPGFHPSVPRGRRPALLAQLIHGFERLADAEACPLRGIKDIPETWMPVFRATFEAGGFAAIPGLATAALDIDFASIDEYLGRLSAGTRKDMRRKLKSLQSVRTENRTDITDVLPRVMALYRDTRERSEWQFEALTAEYFTGVLRHMPGQSFCMLYMVDDKVLAANILVCDGNTLIDKFFCMDAEEGRKHNLYYLSWFNNLNYCLEHGVARYQSGQAYYENKVKLGSRLTANTMFFRHRNRILQDLLRLVSPLFAMEETP</sequence>